<dbReference type="InterPro" id="IPR045075">
    <property type="entry name" value="Syf1-like"/>
</dbReference>
<dbReference type="GO" id="GO:0071007">
    <property type="term" value="C:U2-type catalytic step 2 spliceosome"/>
    <property type="evidence" value="ECO:0007669"/>
    <property type="project" value="TreeGrafter"/>
</dbReference>
<evidence type="ECO:0000313" key="8">
    <source>
        <dbReference type="Proteomes" id="UP000019335"/>
    </source>
</evidence>
<dbReference type="SUPFAM" id="SSF48452">
    <property type="entry name" value="TPR-like"/>
    <property type="match status" value="1"/>
</dbReference>
<evidence type="ECO:0000256" key="4">
    <source>
        <dbReference type="ARBA" id="ARBA00022737"/>
    </source>
</evidence>
<dbReference type="GO" id="GO:0000974">
    <property type="term" value="C:Prp19 complex"/>
    <property type="evidence" value="ECO:0007669"/>
    <property type="project" value="TreeGrafter"/>
</dbReference>
<evidence type="ECO:0000313" key="7">
    <source>
        <dbReference type="EMBL" id="EWM20868.1"/>
    </source>
</evidence>
<keyword evidence="5" id="KW-0508">mRNA splicing</keyword>
<dbReference type="GO" id="GO:0000245">
    <property type="term" value="P:spliceosomal complex assembly"/>
    <property type="evidence" value="ECO:0007669"/>
    <property type="project" value="TreeGrafter"/>
</dbReference>
<protein>
    <submittedName>
        <fullName evidence="7">Pre-mrna-splicing factor clf1</fullName>
    </submittedName>
</protein>
<sequence>MSRKVLVKNRAPAAIQITAEQILREANDRVVQEDKAPRVHITDPEELREYRVMKRKEFEDQIRRQRMFLGTYMKYAAWEESQHEFERARSVYERCLDVDYRNTTTWLKYAEMEMKHKFINHARNVWDRAVTLHPRVDQLWYKYSFKHL</sequence>
<keyword evidence="3" id="KW-0507">mRNA processing</keyword>
<dbReference type="OrthoDB" id="541719at2759"/>
<evidence type="ECO:0000256" key="3">
    <source>
        <dbReference type="ARBA" id="ARBA00022664"/>
    </source>
</evidence>
<dbReference type="PANTHER" id="PTHR11246:SF3">
    <property type="entry name" value="CROOKED NECK-LIKE PROTEIN 1"/>
    <property type="match status" value="1"/>
</dbReference>
<evidence type="ECO:0000256" key="1">
    <source>
        <dbReference type="ARBA" id="ARBA00004123"/>
    </source>
</evidence>
<evidence type="ECO:0000256" key="2">
    <source>
        <dbReference type="ARBA" id="ARBA00008644"/>
    </source>
</evidence>
<evidence type="ECO:0000256" key="6">
    <source>
        <dbReference type="ARBA" id="ARBA00023242"/>
    </source>
</evidence>
<proteinExistence type="inferred from homology"/>
<accession>W7TBF3</accession>
<reference evidence="7 8" key="1">
    <citation type="journal article" date="2014" name="Mol. Plant">
        <title>Chromosome Scale Genome Assembly and Transcriptome Profiling of Nannochloropsis gaditana in Nitrogen Depletion.</title>
        <authorList>
            <person name="Corteggiani Carpinelli E."/>
            <person name="Telatin A."/>
            <person name="Vitulo N."/>
            <person name="Forcato C."/>
            <person name="D'Angelo M."/>
            <person name="Schiavon R."/>
            <person name="Vezzi A."/>
            <person name="Giacometti G.M."/>
            <person name="Morosinotto T."/>
            <person name="Valle G."/>
        </authorList>
    </citation>
    <scope>NUCLEOTIDE SEQUENCE [LARGE SCALE GENOMIC DNA]</scope>
    <source>
        <strain evidence="7 8">B-31</strain>
    </source>
</reference>
<dbReference type="InterPro" id="IPR011990">
    <property type="entry name" value="TPR-like_helical_dom_sf"/>
</dbReference>
<dbReference type="InterPro" id="IPR003107">
    <property type="entry name" value="HAT"/>
</dbReference>
<evidence type="ECO:0000256" key="5">
    <source>
        <dbReference type="ARBA" id="ARBA00023187"/>
    </source>
</evidence>
<comment type="subcellular location">
    <subcellularLocation>
        <location evidence="1">Nucleus</location>
    </subcellularLocation>
</comment>
<dbReference type="Proteomes" id="UP000019335">
    <property type="component" value="Unassembled WGS sequence"/>
</dbReference>
<gene>
    <name evidence="7" type="ORF">Naga_100894g1</name>
</gene>
<dbReference type="AlphaFoldDB" id="W7TBF3"/>
<dbReference type="GO" id="GO:0071014">
    <property type="term" value="C:post-mRNA release spliceosomal complex"/>
    <property type="evidence" value="ECO:0007669"/>
    <property type="project" value="TreeGrafter"/>
</dbReference>
<comment type="caution">
    <text evidence="7">The sequence shown here is derived from an EMBL/GenBank/DDBJ whole genome shotgun (WGS) entry which is preliminary data.</text>
</comment>
<dbReference type="Pfam" id="PF23241">
    <property type="entry name" value="HAT_PRP39_C"/>
    <property type="match status" value="1"/>
</dbReference>
<dbReference type="Gene3D" id="1.25.40.10">
    <property type="entry name" value="Tetratricopeptide repeat domain"/>
    <property type="match status" value="1"/>
</dbReference>
<name>W7TBF3_9STRA</name>
<dbReference type="PANTHER" id="PTHR11246">
    <property type="entry name" value="PRE-MRNA SPLICING FACTOR"/>
    <property type="match status" value="1"/>
</dbReference>
<keyword evidence="8" id="KW-1185">Reference proteome</keyword>
<dbReference type="SMART" id="SM00386">
    <property type="entry name" value="HAT"/>
    <property type="match status" value="3"/>
</dbReference>
<organism evidence="7 8">
    <name type="scientific">Nannochloropsis gaditana</name>
    <dbReference type="NCBI Taxonomy" id="72520"/>
    <lineage>
        <taxon>Eukaryota</taxon>
        <taxon>Sar</taxon>
        <taxon>Stramenopiles</taxon>
        <taxon>Ochrophyta</taxon>
        <taxon>Eustigmatophyceae</taxon>
        <taxon>Eustigmatales</taxon>
        <taxon>Monodopsidaceae</taxon>
        <taxon>Nannochloropsis</taxon>
    </lineage>
</organism>
<keyword evidence="6" id="KW-0539">Nucleus</keyword>
<comment type="similarity">
    <text evidence="2">Belongs to the crooked-neck family.</text>
</comment>
<dbReference type="InterPro" id="IPR059164">
    <property type="entry name" value="HAT_PRP39_C"/>
</dbReference>
<dbReference type="GO" id="GO:0071011">
    <property type="term" value="C:precatalytic spliceosome"/>
    <property type="evidence" value="ECO:0007669"/>
    <property type="project" value="TreeGrafter"/>
</dbReference>
<dbReference type="EMBL" id="AZIL01002755">
    <property type="protein sequence ID" value="EWM20868.1"/>
    <property type="molecule type" value="Genomic_DNA"/>
</dbReference>
<keyword evidence="4" id="KW-0677">Repeat</keyword>